<dbReference type="AlphaFoldDB" id="A0A2S0WPH8"/>
<evidence type="ECO:0000313" key="2">
    <source>
        <dbReference type="Proteomes" id="UP000244384"/>
    </source>
</evidence>
<dbReference type="KEGG" id="aez:C3E78_14005"/>
<gene>
    <name evidence="1" type="ORF">C3E78_14005</name>
</gene>
<accession>A0A2S0WPH8</accession>
<protein>
    <submittedName>
        <fullName evidence="1">DUF1772 domain-containing protein</fullName>
    </submittedName>
</protein>
<dbReference type="Pfam" id="PF08592">
    <property type="entry name" value="Anthrone_oxy"/>
    <property type="match status" value="1"/>
</dbReference>
<reference evidence="2" key="1">
    <citation type="submission" date="2018-01" db="EMBL/GenBank/DDBJ databases">
        <authorList>
            <person name="Li J."/>
        </authorList>
    </citation>
    <scope>NUCLEOTIDE SEQUENCE [LARGE SCALE GENOMIC DNA]</scope>
    <source>
        <strain evidence="2">592</strain>
    </source>
</reference>
<organism evidence="1 2">
    <name type="scientific">Aeromicrobium chenweiae</name>
    <dbReference type="NCBI Taxonomy" id="2079793"/>
    <lineage>
        <taxon>Bacteria</taxon>
        <taxon>Bacillati</taxon>
        <taxon>Actinomycetota</taxon>
        <taxon>Actinomycetes</taxon>
        <taxon>Propionibacteriales</taxon>
        <taxon>Nocardioidaceae</taxon>
        <taxon>Aeromicrobium</taxon>
    </lineage>
</organism>
<evidence type="ECO:0000313" key="1">
    <source>
        <dbReference type="EMBL" id="AWB93227.1"/>
    </source>
</evidence>
<dbReference type="Proteomes" id="UP000244384">
    <property type="component" value="Chromosome"/>
</dbReference>
<dbReference type="EMBL" id="CP026952">
    <property type="protein sequence ID" value="AWB93227.1"/>
    <property type="molecule type" value="Genomic_DNA"/>
</dbReference>
<dbReference type="RefSeq" id="WP_108579396.1">
    <property type="nucleotide sequence ID" value="NZ_CP026952.1"/>
</dbReference>
<dbReference type="InterPro" id="IPR013901">
    <property type="entry name" value="Anthrone_oxy"/>
</dbReference>
<accession>A0A5F2EX97</accession>
<keyword evidence="2" id="KW-1185">Reference proteome</keyword>
<dbReference type="OrthoDB" id="428263at2"/>
<proteinExistence type="predicted"/>
<name>A0A2S0WPH8_9ACTN</name>
<sequence length="151" mass="15786">MAETLLTVAVVLTGLSAGLFAAFSYAVMPGLRRTDDAVFVQAMRAVNVAILNPVFGVVLVGPTAAAVAAVVAGWDSDARWWTVAGALLYALGAFVVTAAVNVPRNDALAAGTADASVLRRQFEATWVRWNHVRSVLTTAGFVCLVRAVLAQ</sequence>